<reference evidence="1 2" key="1">
    <citation type="journal article" date="2016" name="J. Zhejiang Univ. Sci. B">
        <title>Antibiotic resistance mechanisms of Myroides sp.</title>
        <authorList>
            <person name="Hu S."/>
            <person name="Yuan S."/>
            <person name="Qu H."/>
            <person name="Jiang T."/>
            <person name="Zhou Y."/>
            <person name="Wang M."/>
            <person name="Ming D."/>
        </authorList>
    </citation>
    <scope>NUCLEOTIDE SEQUENCE [LARGE SCALE GENOMIC DNA]</scope>
    <source>
        <strain evidence="1 2">PR63039</strain>
    </source>
</reference>
<name>A0A0U3G917_9FLAO</name>
<dbReference type="AlphaFoldDB" id="A0A0U3G917"/>
<dbReference type="RefSeq" id="WP_006259550.1">
    <property type="nucleotide sequence ID" value="NZ_BCMQ01000017.1"/>
</dbReference>
<dbReference type="EMBL" id="CP013690">
    <property type="protein sequence ID" value="ALU25128.1"/>
    <property type="molecule type" value="Genomic_DNA"/>
</dbReference>
<gene>
    <name evidence="1" type="ORF">AS202_02670</name>
</gene>
<protein>
    <submittedName>
        <fullName evidence="1">Uncharacterized protein</fullName>
    </submittedName>
</protein>
<sequence>MKRSLLFTPLLLFVISWNSYSTSSPIPSDQIKKLTVVSQVVEKNYVPVDSTTLIDDVNVVDRSTSSTEISITKYDFNYNDLGQLNSVESYLVEDGAPTSSFTATIELDENNLLRKVIYGENKMSLDLVYDNKILQYTEFKDLYYDESRVSKIVYNRLDLPGSIEISSKPQYSDPEVTDFIYNPSNNLKLVNLDSNKTIYTYDQKNYPFAYLPYAYNVSNYLSANELMYTNYNQQNNVVKIESSDLLTTIEYTYNAQDLPLTAKVKTVVKSMPNEQPSIYEYEFTYRVIELML</sequence>
<evidence type="ECO:0000313" key="2">
    <source>
        <dbReference type="Proteomes" id="UP000069030"/>
    </source>
</evidence>
<dbReference type="KEGG" id="mod:AS202_02670"/>
<proteinExistence type="predicted"/>
<accession>A0A0U3G917</accession>
<organism evidence="1 2">
    <name type="scientific">Myroides odoratimimus</name>
    <dbReference type="NCBI Taxonomy" id="76832"/>
    <lineage>
        <taxon>Bacteria</taxon>
        <taxon>Pseudomonadati</taxon>
        <taxon>Bacteroidota</taxon>
        <taxon>Flavobacteriia</taxon>
        <taxon>Flavobacteriales</taxon>
        <taxon>Flavobacteriaceae</taxon>
        <taxon>Myroides</taxon>
    </lineage>
</organism>
<evidence type="ECO:0000313" key="1">
    <source>
        <dbReference type="EMBL" id="ALU25128.1"/>
    </source>
</evidence>
<dbReference type="Proteomes" id="UP000069030">
    <property type="component" value="Chromosome"/>
</dbReference>